<dbReference type="InterPro" id="IPR020103">
    <property type="entry name" value="PsdUridine_synth_cat_dom_sf"/>
</dbReference>
<dbReference type="GO" id="GO:0003723">
    <property type="term" value="F:RNA binding"/>
    <property type="evidence" value="ECO:0007669"/>
    <property type="project" value="InterPro"/>
</dbReference>
<feature type="coiled-coil region" evidence="1">
    <location>
        <begin position="154"/>
        <end position="233"/>
    </location>
</feature>
<feature type="domain" description="Pseudouridine synthase RsuA/RluA-like" evidence="2">
    <location>
        <begin position="354"/>
        <end position="501"/>
    </location>
</feature>
<name>A0A940DLJ9_9BACT</name>
<dbReference type="InterPro" id="IPR050188">
    <property type="entry name" value="RluA_PseudoU_synthase"/>
</dbReference>
<proteinExistence type="predicted"/>
<protein>
    <submittedName>
        <fullName evidence="3">RNA pseudouridine synthase</fullName>
    </submittedName>
</protein>
<sequence length="565" mass="63305">MGLDPHVWQSSTLHPLPDSTTGIAMPERFTYPFNYTPHPLAAIAAEELMRVVALCGELHPSVDQGKMFGILVVSTQEGSLAYLAAFSGNIGGRNAVGGFVPPVYDLLNPHGFFIREEQVITALNHRIRHLEESDEYSRLKAHLEAVRTEAAASIARAKALSAEARQQRAELRMNGLSDEENEILIRESQHEKAELHRLKAQWKVRTDEAEARLENCTQEINRLKNERRQRSVALQMKLFCQFRMLNARGETRDLCDLFAPTAQRIPPAGTGECAAPKLLQYAYQHRLHPLCMAEFWWGECPAGEIRRHGTYYPACIGKCKPILDFMLQGLDVDPDPLSLKALGEITVIYEDDSLIAIDKPSGMLSVPGKDGTLSAEERLLRLHPDLHGLYPVHRLDMATSGVLLFAKSPDIQSALHRQFRERRVEKRYIALLDGTLHTPSGTISLPLRSDYTNRPRQTVDYAHGKEAETRYRTLGRYEGRTLVEFIPLTGRTHQLRIHAAHPDGLNAPICGDTLYGHTPVASSIASTHIRLCLHALTLRLDHPVTAMPLTITSRHNLFPIPGFTL</sequence>
<evidence type="ECO:0000313" key="3">
    <source>
        <dbReference type="EMBL" id="MBO8440691.1"/>
    </source>
</evidence>
<evidence type="ECO:0000259" key="2">
    <source>
        <dbReference type="Pfam" id="PF00849"/>
    </source>
</evidence>
<dbReference type="InterPro" id="IPR006145">
    <property type="entry name" value="PsdUridine_synth_RsuA/RluA"/>
</dbReference>
<gene>
    <name evidence="3" type="ORF">IAC51_08605</name>
</gene>
<keyword evidence="1" id="KW-0175">Coiled coil</keyword>
<dbReference type="SUPFAM" id="SSF55120">
    <property type="entry name" value="Pseudouridine synthase"/>
    <property type="match status" value="1"/>
</dbReference>
<dbReference type="Gene3D" id="3.30.2350.10">
    <property type="entry name" value="Pseudouridine synthase"/>
    <property type="match status" value="1"/>
</dbReference>
<dbReference type="InterPro" id="IPR006224">
    <property type="entry name" value="PsdUridine_synth_RluA-like_CS"/>
</dbReference>
<dbReference type="CDD" id="cd02869">
    <property type="entry name" value="PseudoU_synth_RluA_like"/>
    <property type="match status" value="1"/>
</dbReference>
<dbReference type="GO" id="GO:0000455">
    <property type="term" value="P:enzyme-directed rRNA pseudouridine synthesis"/>
    <property type="evidence" value="ECO:0007669"/>
    <property type="project" value="TreeGrafter"/>
</dbReference>
<evidence type="ECO:0000313" key="4">
    <source>
        <dbReference type="Proteomes" id="UP000712007"/>
    </source>
</evidence>
<accession>A0A940DLJ9</accession>
<dbReference type="EMBL" id="JADIMV010000145">
    <property type="protein sequence ID" value="MBO8440691.1"/>
    <property type="molecule type" value="Genomic_DNA"/>
</dbReference>
<dbReference type="Proteomes" id="UP000712007">
    <property type="component" value="Unassembled WGS sequence"/>
</dbReference>
<organism evidence="3 4">
    <name type="scientific">Candidatus Aphodosoma intestinipullorum</name>
    <dbReference type="NCBI Taxonomy" id="2840674"/>
    <lineage>
        <taxon>Bacteria</taxon>
        <taxon>Pseudomonadati</taxon>
        <taxon>Bacteroidota</taxon>
        <taxon>Bacteroidia</taxon>
        <taxon>Bacteroidales</taxon>
        <taxon>Candidatus Aphodosoma</taxon>
    </lineage>
</organism>
<dbReference type="PROSITE" id="PS01129">
    <property type="entry name" value="PSI_RLU"/>
    <property type="match status" value="1"/>
</dbReference>
<reference evidence="3" key="2">
    <citation type="journal article" date="2021" name="PeerJ">
        <title>Extensive microbial diversity within the chicken gut microbiome revealed by metagenomics and culture.</title>
        <authorList>
            <person name="Gilroy R."/>
            <person name="Ravi A."/>
            <person name="Getino M."/>
            <person name="Pursley I."/>
            <person name="Horton D.L."/>
            <person name="Alikhan N.F."/>
            <person name="Baker D."/>
            <person name="Gharbi K."/>
            <person name="Hall N."/>
            <person name="Watson M."/>
            <person name="Adriaenssens E.M."/>
            <person name="Foster-Nyarko E."/>
            <person name="Jarju S."/>
            <person name="Secka A."/>
            <person name="Antonio M."/>
            <person name="Oren A."/>
            <person name="Chaudhuri R.R."/>
            <person name="La Ragione R."/>
            <person name="Hildebrand F."/>
            <person name="Pallen M.J."/>
        </authorList>
    </citation>
    <scope>NUCLEOTIDE SEQUENCE</scope>
    <source>
        <strain evidence="3">3924</strain>
    </source>
</reference>
<evidence type="ECO:0000256" key="1">
    <source>
        <dbReference type="SAM" id="Coils"/>
    </source>
</evidence>
<dbReference type="GO" id="GO:0140098">
    <property type="term" value="F:catalytic activity, acting on RNA"/>
    <property type="evidence" value="ECO:0007669"/>
    <property type="project" value="UniProtKB-ARBA"/>
</dbReference>
<dbReference type="PANTHER" id="PTHR21600:SF89">
    <property type="entry name" value="RIBOSOMAL LARGE SUBUNIT PSEUDOURIDINE SYNTHASE A"/>
    <property type="match status" value="1"/>
</dbReference>
<reference evidence="3" key="1">
    <citation type="submission" date="2020-10" db="EMBL/GenBank/DDBJ databases">
        <authorList>
            <person name="Gilroy R."/>
        </authorList>
    </citation>
    <scope>NUCLEOTIDE SEQUENCE</scope>
    <source>
        <strain evidence="3">3924</strain>
    </source>
</reference>
<comment type="caution">
    <text evidence="3">The sequence shown here is derived from an EMBL/GenBank/DDBJ whole genome shotgun (WGS) entry which is preliminary data.</text>
</comment>
<dbReference type="Pfam" id="PF00849">
    <property type="entry name" value="PseudoU_synth_2"/>
    <property type="match status" value="1"/>
</dbReference>
<dbReference type="AlphaFoldDB" id="A0A940DLJ9"/>
<dbReference type="GO" id="GO:0009982">
    <property type="term" value="F:pseudouridine synthase activity"/>
    <property type="evidence" value="ECO:0007669"/>
    <property type="project" value="InterPro"/>
</dbReference>
<dbReference type="PANTHER" id="PTHR21600">
    <property type="entry name" value="MITOCHONDRIAL RNA PSEUDOURIDINE SYNTHASE"/>
    <property type="match status" value="1"/>
</dbReference>